<dbReference type="SUPFAM" id="SSF46689">
    <property type="entry name" value="Homeodomain-like"/>
    <property type="match status" value="1"/>
</dbReference>
<dbReference type="EMBL" id="QYUO01000002">
    <property type="protein sequence ID" value="RJF96019.1"/>
    <property type="molecule type" value="Genomic_DNA"/>
</dbReference>
<dbReference type="SUPFAM" id="SSF48498">
    <property type="entry name" value="Tetracyclin repressor-like, C-terminal domain"/>
    <property type="match status" value="1"/>
</dbReference>
<dbReference type="PANTHER" id="PTHR30328:SF54">
    <property type="entry name" value="HTH-TYPE TRANSCRIPTIONAL REPRESSOR SCO4008"/>
    <property type="match status" value="1"/>
</dbReference>
<evidence type="ECO:0000256" key="2">
    <source>
        <dbReference type="PROSITE-ProRule" id="PRU00335"/>
    </source>
</evidence>
<dbReference type="PROSITE" id="PS50977">
    <property type="entry name" value="HTH_TETR_2"/>
    <property type="match status" value="1"/>
</dbReference>
<comment type="caution">
    <text evidence="5">The sequence shown here is derived from an EMBL/GenBank/DDBJ whole genome shotgun (WGS) entry which is preliminary data.</text>
</comment>
<feature type="compositionally biased region" description="Low complexity" evidence="3">
    <location>
        <begin position="1"/>
        <end position="16"/>
    </location>
</feature>
<dbReference type="InterPro" id="IPR041474">
    <property type="entry name" value="NicS_C"/>
</dbReference>
<dbReference type="Gene3D" id="1.10.357.10">
    <property type="entry name" value="Tetracycline Repressor, domain 2"/>
    <property type="match status" value="1"/>
</dbReference>
<dbReference type="InterPro" id="IPR001647">
    <property type="entry name" value="HTH_TetR"/>
</dbReference>
<evidence type="ECO:0000256" key="3">
    <source>
        <dbReference type="SAM" id="MobiDB-lite"/>
    </source>
</evidence>
<sequence length="235" mass="26264">MATTSSRRGTASTASAKRPRQRELAAQSTQESILRAATKVFAKHGFAGGRIEQISKAANSHDRMIYYYFGSKEELFIAVIEDAYRRFNEAESKVVLSLEDPVEDMKTIVRFMWNYYQQHPEFITLLNSENLHRGKHISKSLRAREYSSAAISLLDGVLAKGAASGVFRADLRARDIYLMSAALAYFYLSNRFTLSAFLGENLDEPEALAQWEAFITAAVIRQVSAKVETSETAAA</sequence>
<dbReference type="InterPro" id="IPR036271">
    <property type="entry name" value="Tet_transcr_reg_TetR-rel_C_sf"/>
</dbReference>
<evidence type="ECO:0000259" key="4">
    <source>
        <dbReference type="PROSITE" id="PS50977"/>
    </source>
</evidence>
<evidence type="ECO:0000256" key="1">
    <source>
        <dbReference type="ARBA" id="ARBA00023125"/>
    </source>
</evidence>
<proteinExistence type="predicted"/>
<feature type="DNA-binding region" description="H-T-H motif" evidence="2">
    <location>
        <begin position="50"/>
        <end position="69"/>
    </location>
</feature>
<feature type="region of interest" description="Disordered" evidence="3">
    <location>
        <begin position="1"/>
        <end position="24"/>
    </location>
</feature>
<evidence type="ECO:0000313" key="6">
    <source>
        <dbReference type="Proteomes" id="UP000265955"/>
    </source>
</evidence>
<dbReference type="PRINTS" id="PR00455">
    <property type="entry name" value="HTHTETR"/>
</dbReference>
<dbReference type="PANTHER" id="PTHR30328">
    <property type="entry name" value="TRANSCRIPTIONAL REPRESSOR"/>
    <property type="match status" value="1"/>
</dbReference>
<dbReference type="Pfam" id="PF17938">
    <property type="entry name" value="TetR_C_29"/>
    <property type="match status" value="1"/>
</dbReference>
<protein>
    <submittedName>
        <fullName evidence="5">TetR/AcrR family transcriptional regulator</fullName>
    </submittedName>
</protein>
<feature type="domain" description="HTH tetR-type" evidence="4">
    <location>
        <begin position="27"/>
        <end position="87"/>
    </location>
</feature>
<dbReference type="RefSeq" id="WP_119771166.1">
    <property type="nucleotide sequence ID" value="NZ_QYUO01000002.1"/>
</dbReference>
<evidence type="ECO:0000313" key="5">
    <source>
        <dbReference type="EMBL" id="RJF96019.1"/>
    </source>
</evidence>
<keyword evidence="6" id="KW-1185">Reference proteome</keyword>
<dbReference type="OrthoDB" id="2356263at2"/>
<gene>
    <name evidence="5" type="ORF">D3871_21995</name>
</gene>
<dbReference type="GO" id="GO:0003677">
    <property type="term" value="F:DNA binding"/>
    <property type="evidence" value="ECO:0007669"/>
    <property type="project" value="UniProtKB-UniRule"/>
</dbReference>
<dbReference type="Pfam" id="PF00440">
    <property type="entry name" value="TetR_N"/>
    <property type="match status" value="1"/>
</dbReference>
<dbReference type="Proteomes" id="UP000265955">
    <property type="component" value="Unassembled WGS sequence"/>
</dbReference>
<reference evidence="6" key="1">
    <citation type="submission" date="2018-09" db="EMBL/GenBank/DDBJ databases">
        <authorList>
            <person name="Zhu H."/>
        </authorList>
    </citation>
    <scope>NUCLEOTIDE SEQUENCE [LARGE SCALE GENOMIC DNA]</scope>
    <source>
        <strain evidence="6">K1R23-30</strain>
    </source>
</reference>
<dbReference type="InterPro" id="IPR050109">
    <property type="entry name" value="HTH-type_TetR-like_transc_reg"/>
</dbReference>
<name>A0A3A3FQM6_9BURK</name>
<dbReference type="InterPro" id="IPR009057">
    <property type="entry name" value="Homeodomain-like_sf"/>
</dbReference>
<keyword evidence="1 2" id="KW-0238">DNA-binding</keyword>
<accession>A0A3A3FQM6</accession>
<organism evidence="5 6">
    <name type="scientific">Noviherbaspirillum saxi</name>
    <dbReference type="NCBI Taxonomy" id="2320863"/>
    <lineage>
        <taxon>Bacteria</taxon>
        <taxon>Pseudomonadati</taxon>
        <taxon>Pseudomonadota</taxon>
        <taxon>Betaproteobacteria</taxon>
        <taxon>Burkholderiales</taxon>
        <taxon>Oxalobacteraceae</taxon>
        <taxon>Noviherbaspirillum</taxon>
    </lineage>
</organism>
<dbReference type="AlphaFoldDB" id="A0A3A3FQM6"/>